<evidence type="ECO:0000256" key="7">
    <source>
        <dbReference type="ARBA" id="ARBA00047942"/>
    </source>
</evidence>
<comment type="caution">
    <text evidence="10">The sequence shown here is derived from an EMBL/GenBank/DDBJ whole genome shotgun (WGS) entry which is preliminary data.</text>
</comment>
<evidence type="ECO:0000256" key="6">
    <source>
        <dbReference type="ARBA" id="ARBA00023125"/>
    </source>
</evidence>
<dbReference type="Proteomes" id="UP001168575">
    <property type="component" value="Unassembled WGS sequence"/>
</dbReference>
<keyword evidence="3" id="KW-0808">Transferase</keyword>
<evidence type="ECO:0000256" key="2">
    <source>
        <dbReference type="ARBA" id="ARBA00022603"/>
    </source>
</evidence>
<dbReference type="EC" id="2.1.1.72" evidence="1"/>
<dbReference type="GO" id="GO:0009307">
    <property type="term" value="P:DNA restriction-modification system"/>
    <property type="evidence" value="ECO:0007669"/>
    <property type="project" value="UniProtKB-KW"/>
</dbReference>
<dbReference type="PANTHER" id="PTHR42933:SF1">
    <property type="entry name" value="SITE-SPECIFIC DNA-METHYLTRANSFERASE (ADENINE-SPECIFIC)"/>
    <property type="match status" value="1"/>
</dbReference>
<dbReference type="PANTHER" id="PTHR42933">
    <property type="entry name" value="SLR6095 PROTEIN"/>
    <property type="match status" value="1"/>
</dbReference>
<proteinExistence type="predicted"/>
<dbReference type="GO" id="GO:0008170">
    <property type="term" value="F:N-methyltransferase activity"/>
    <property type="evidence" value="ECO:0007669"/>
    <property type="project" value="InterPro"/>
</dbReference>
<evidence type="ECO:0000256" key="1">
    <source>
        <dbReference type="ARBA" id="ARBA00011900"/>
    </source>
</evidence>
<sequence length="666" mass="73905">MTTRNENIQKLTNFAWRESRSESNKFAQYAVLLAADAILKMDSAKESSVSAEKSESAKKNKKAVSATSSEGESSKSIAELIANDCKEEAVSKIANFVAEGNDAIAEFMTKNLEEVNLAELIKIANDVDPEDVRQEIARGPMLHGLKSTLYVTRPIVAKLALKILEIEPGDRVLDLGSGVGNFLQMVAQEEPETERYGIEIEPSVYACAVARAKHSNTEIDYTLGDAFAMAKSKIGTGKFDKALSNYPQEKRLRNYNENYSYFEDLDQDFAGFRLNCNIDWAFNRLLADAINEDGMAVAMTSASTVGLYNEANIRRYFIENGLIQAVIALPKDIYGPGFYMNSCMLVLGHGATAVRFVDATDLNFTDGKTAAHLDEVIEEIMKRLRGDSERSNLVEASEIARKNWDLRPQKYVEKLPVPCPTPFNEVIKNITRGVSIRKGELEALTTTENTGIYYVSIENINDGIIGEFPTTQIRNGKSEQGDSSVEAQETECKVAHGSLRCLKEVTRQMERYKVKTGDLLMSKMAGTNKIAVADVPKGCTMIASSNLYIIKLDQKKIDPFYLAAFFATPQGAESLERASVGSKILTISAKELTEINIPLEDGRSQAEAALSYELAIKQIREAKQMLQKGREELTTAFDMKNKPLQCTISYSEKRRKKLAELEEEGK</sequence>
<keyword evidence="6" id="KW-0238">DNA-binding</keyword>
<name>A0AA43RHB8_9ACTN</name>
<evidence type="ECO:0000256" key="3">
    <source>
        <dbReference type="ARBA" id="ARBA00022679"/>
    </source>
</evidence>
<dbReference type="AlphaFoldDB" id="A0AA43RHB8"/>
<dbReference type="Gene3D" id="3.90.220.20">
    <property type="entry name" value="DNA methylase specificity domains"/>
    <property type="match status" value="1"/>
</dbReference>
<reference evidence="10" key="1">
    <citation type="submission" date="2023-07" db="EMBL/GenBank/DDBJ databases">
        <title>Between Cages and Wild: Unraveling the Impact of Captivity on Animal Microbiomes and Antimicrobial Resistance.</title>
        <authorList>
            <person name="Schmartz G.P."/>
            <person name="Rehner J."/>
            <person name="Schuff M.J."/>
            <person name="Becker S.L."/>
            <person name="Kravczyk M."/>
            <person name="Gurevich A."/>
            <person name="Francke R."/>
            <person name="Mueller R."/>
            <person name="Keller V."/>
            <person name="Keller A."/>
        </authorList>
    </citation>
    <scope>NUCLEOTIDE SEQUENCE</scope>
    <source>
        <strain evidence="10">S12M_St_49</strain>
    </source>
</reference>
<dbReference type="SUPFAM" id="SSF53335">
    <property type="entry name" value="S-adenosyl-L-methionine-dependent methyltransferases"/>
    <property type="match status" value="1"/>
</dbReference>
<gene>
    <name evidence="10" type="ORF">Q3982_04095</name>
</gene>
<protein>
    <recommendedName>
        <fullName evidence="1">site-specific DNA-methyltransferase (adenine-specific)</fullName>
        <ecNumber evidence="1">2.1.1.72</ecNumber>
    </recommendedName>
</protein>
<dbReference type="Pfam" id="PF02384">
    <property type="entry name" value="N6_Mtase"/>
    <property type="match status" value="1"/>
</dbReference>
<dbReference type="EMBL" id="JAUMVS010000054">
    <property type="protein sequence ID" value="MDO4841839.1"/>
    <property type="molecule type" value="Genomic_DNA"/>
</dbReference>
<keyword evidence="5" id="KW-0680">Restriction system</keyword>
<evidence type="ECO:0000313" key="11">
    <source>
        <dbReference type="Proteomes" id="UP001168575"/>
    </source>
</evidence>
<organism evidence="10 11">
    <name type="scientific">Phoenicibacter congonensis</name>
    <dbReference type="NCBI Taxonomy" id="1944646"/>
    <lineage>
        <taxon>Bacteria</taxon>
        <taxon>Bacillati</taxon>
        <taxon>Actinomycetota</taxon>
        <taxon>Coriobacteriia</taxon>
        <taxon>Eggerthellales</taxon>
        <taxon>Eggerthellaceae</taxon>
        <taxon>Phoenicibacter</taxon>
    </lineage>
</organism>
<dbReference type="CDD" id="cd02440">
    <property type="entry name" value="AdoMet_MTases"/>
    <property type="match status" value="1"/>
</dbReference>
<evidence type="ECO:0000256" key="4">
    <source>
        <dbReference type="ARBA" id="ARBA00022691"/>
    </source>
</evidence>
<dbReference type="Gene3D" id="3.40.50.150">
    <property type="entry name" value="Vaccinia Virus protein VP39"/>
    <property type="match status" value="1"/>
</dbReference>
<comment type="catalytic activity">
    <reaction evidence="7">
        <text>a 2'-deoxyadenosine in DNA + S-adenosyl-L-methionine = an N(6)-methyl-2'-deoxyadenosine in DNA + S-adenosyl-L-homocysteine + H(+)</text>
        <dbReference type="Rhea" id="RHEA:15197"/>
        <dbReference type="Rhea" id="RHEA-COMP:12418"/>
        <dbReference type="Rhea" id="RHEA-COMP:12419"/>
        <dbReference type="ChEBI" id="CHEBI:15378"/>
        <dbReference type="ChEBI" id="CHEBI:57856"/>
        <dbReference type="ChEBI" id="CHEBI:59789"/>
        <dbReference type="ChEBI" id="CHEBI:90615"/>
        <dbReference type="ChEBI" id="CHEBI:90616"/>
        <dbReference type="EC" id="2.1.1.72"/>
    </reaction>
</comment>
<keyword evidence="11" id="KW-1185">Reference proteome</keyword>
<keyword evidence="4" id="KW-0949">S-adenosyl-L-methionine</keyword>
<dbReference type="SUPFAM" id="SSF116734">
    <property type="entry name" value="DNA methylase specificity domain"/>
    <property type="match status" value="1"/>
</dbReference>
<dbReference type="InterPro" id="IPR029063">
    <property type="entry name" value="SAM-dependent_MTases_sf"/>
</dbReference>
<dbReference type="GO" id="GO:0009007">
    <property type="term" value="F:site-specific DNA-methyltransferase (adenine-specific) activity"/>
    <property type="evidence" value="ECO:0007669"/>
    <property type="project" value="UniProtKB-EC"/>
</dbReference>
<feature type="region of interest" description="Disordered" evidence="8">
    <location>
        <begin position="45"/>
        <end position="69"/>
    </location>
</feature>
<accession>A0AA43RHB8</accession>
<keyword evidence="2 10" id="KW-0489">Methyltransferase</keyword>
<evidence type="ECO:0000313" key="10">
    <source>
        <dbReference type="EMBL" id="MDO4841839.1"/>
    </source>
</evidence>
<dbReference type="GO" id="GO:0003677">
    <property type="term" value="F:DNA binding"/>
    <property type="evidence" value="ECO:0007669"/>
    <property type="project" value="UniProtKB-KW"/>
</dbReference>
<dbReference type="InterPro" id="IPR051537">
    <property type="entry name" value="DNA_Adenine_Mtase"/>
</dbReference>
<evidence type="ECO:0000259" key="9">
    <source>
        <dbReference type="Pfam" id="PF02384"/>
    </source>
</evidence>
<dbReference type="InterPro" id="IPR003356">
    <property type="entry name" value="DNA_methylase_A-5"/>
</dbReference>
<dbReference type="InterPro" id="IPR044946">
    <property type="entry name" value="Restrct_endonuc_typeI_TRD_sf"/>
</dbReference>
<dbReference type="GO" id="GO:0032259">
    <property type="term" value="P:methylation"/>
    <property type="evidence" value="ECO:0007669"/>
    <property type="project" value="UniProtKB-KW"/>
</dbReference>
<feature type="domain" description="DNA methylase adenine-specific" evidence="9">
    <location>
        <begin position="152"/>
        <end position="414"/>
    </location>
</feature>
<evidence type="ECO:0000256" key="5">
    <source>
        <dbReference type="ARBA" id="ARBA00022747"/>
    </source>
</evidence>
<evidence type="ECO:0000256" key="8">
    <source>
        <dbReference type="SAM" id="MobiDB-lite"/>
    </source>
</evidence>